<evidence type="ECO:0000259" key="2">
    <source>
        <dbReference type="PROSITE" id="PS50181"/>
    </source>
</evidence>
<name>A0A819CZR3_9BILA</name>
<feature type="domain" description="F-box" evidence="2">
    <location>
        <begin position="211"/>
        <end position="257"/>
    </location>
</feature>
<dbReference type="PANTHER" id="PTHR38926">
    <property type="entry name" value="F-BOX DOMAIN CONTAINING PROTEIN, EXPRESSED"/>
    <property type="match status" value="1"/>
</dbReference>
<dbReference type="PROSITE" id="PS50181">
    <property type="entry name" value="FBOX"/>
    <property type="match status" value="1"/>
</dbReference>
<proteinExistence type="predicted"/>
<feature type="compositionally biased region" description="Polar residues" evidence="1">
    <location>
        <begin position="44"/>
        <end position="55"/>
    </location>
</feature>
<gene>
    <name evidence="3" type="ORF">OXD698_LOCUS19972</name>
</gene>
<accession>A0A819CZR3</accession>
<reference evidence="3" key="1">
    <citation type="submission" date="2021-02" db="EMBL/GenBank/DDBJ databases">
        <authorList>
            <person name="Nowell W R."/>
        </authorList>
    </citation>
    <scope>NUCLEOTIDE SEQUENCE</scope>
</reference>
<dbReference type="AlphaFoldDB" id="A0A819CZR3"/>
<evidence type="ECO:0000256" key="1">
    <source>
        <dbReference type="SAM" id="MobiDB-lite"/>
    </source>
</evidence>
<dbReference type="SUPFAM" id="SSF52047">
    <property type="entry name" value="RNI-like"/>
    <property type="match status" value="1"/>
</dbReference>
<feature type="compositionally biased region" description="Low complexity" evidence="1">
    <location>
        <begin position="105"/>
        <end position="128"/>
    </location>
</feature>
<comment type="caution">
    <text evidence="3">The sequence shown here is derived from an EMBL/GenBank/DDBJ whole genome shotgun (WGS) entry which is preliminary data.</text>
</comment>
<dbReference type="EMBL" id="CAJOAZ010001562">
    <property type="protein sequence ID" value="CAF3829611.1"/>
    <property type="molecule type" value="Genomic_DNA"/>
</dbReference>
<sequence length="502" mass="56288">MSSYLYRTQAMLQFPRYIPTLIARAQASQNTATPPTPGSGVPISGSTKTVSQSGGTKKGDSSVLPKSSTKSDHTNPTKTSSDAPPLSHETVDLKNKETDKTKRTSSSSSSSSSSGSSNKSSSSSSSSKDSNEKQSFMSTPIGQFGTIAVVAVTIYAGYKMMSGNKNDLKTNDHYKRATADYQAANTQGTDMSLNTRKKRKRELREEYIEQNGLVFQLPDETLLSIFKYLTIDELIVAASVCKWFRCIAYDEEFWTTIDLTSKPYSNRQLLKLLHRFPRNCTEVLKISGGSIHNNSGKLPLFTEQLNTLIQTSYPNLRHLHISQYDFHPNQRTIKNITYLPSNLQGLYLTKCEMLAPDISGPSAFFQVSKTSSNFQQLEILSFENSTCLQSMYIGYLPELCPNLIELNLGGCFRIKSIPVFINTLILYSKTLRRLYLSETQINDDTIHSICRKLKRLNILNIKNCKNVTISIVENLLTLKQLQKLIANDNIQTLYEQKKNEEN</sequence>
<dbReference type="InterPro" id="IPR001810">
    <property type="entry name" value="F-box_dom"/>
</dbReference>
<feature type="compositionally biased region" description="Basic and acidic residues" evidence="1">
    <location>
        <begin position="89"/>
        <end position="102"/>
    </location>
</feature>
<dbReference type="Pfam" id="PF12937">
    <property type="entry name" value="F-box-like"/>
    <property type="match status" value="1"/>
</dbReference>
<protein>
    <recommendedName>
        <fullName evidence="2">F-box domain-containing protein</fullName>
    </recommendedName>
</protein>
<dbReference type="SUPFAM" id="SSF81383">
    <property type="entry name" value="F-box domain"/>
    <property type="match status" value="1"/>
</dbReference>
<evidence type="ECO:0000313" key="3">
    <source>
        <dbReference type="EMBL" id="CAF3829611.1"/>
    </source>
</evidence>
<dbReference type="Gene3D" id="3.80.10.10">
    <property type="entry name" value="Ribonuclease Inhibitor"/>
    <property type="match status" value="1"/>
</dbReference>
<feature type="region of interest" description="Disordered" evidence="1">
    <location>
        <begin position="28"/>
        <end position="137"/>
    </location>
</feature>
<organism evidence="3 4">
    <name type="scientific">Adineta steineri</name>
    <dbReference type="NCBI Taxonomy" id="433720"/>
    <lineage>
        <taxon>Eukaryota</taxon>
        <taxon>Metazoa</taxon>
        <taxon>Spiralia</taxon>
        <taxon>Gnathifera</taxon>
        <taxon>Rotifera</taxon>
        <taxon>Eurotatoria</taxon>
        <taxon>Bdelloidea</taxon>
        <taxon>Adinetida</taxon>
        <taxon>Adinetidae</taxon>
        <taxon>Adineta</taxon>
    </lineage>
</organism>
<dbReference type="Proteomes" id="UP000663844">
    <property type="component" value="Unassembled WGS sequence"/>
</dbReference>
<dbReference type="SMART" id="SM00256">
    <property type="entry name" value="FBOX"/>
    <property type="match status" value="1"/>
</dbReference>
<evidence type="ECO:0000313" key="4">
    <source>
        <dbReference type="Proteomes" id="UP000663844"/>
    </source>
</evidence>
<dbReference type="InterPro" id="IPR032675">
    <property type="entry name" value="LRR_dom_sf"/>
</dbReference>
<dbReference type="PANTHER" id="PTHR38926:SF73">
    <property type="entry name" value="F-BOX DOMAIN-CONTAINING PROTEIN"/>
    <property type="match status" value="1"/>
</dbReference>
<dbReference type="InterPro" id="IPR036047">
    <property type="entry name" value="F-box-like_dom_sf"/>
</dbReference>